<evidence type="ECO:0000313" key="5">
    <source>
        <dbReference type="Proteomes" id="UP000262056"/>
    </source>
</evidence>
<dbReference type="Gene3D" id="1.10.357.40">
    <property type="entry name" value="YbiA-like"/>
    <property type="match status" value="1"/>
</dbReference>
<sequence>MDTKELSHTRVNQPQETDPVFFYPKEFYVFDNFSSFQVEYDGYLWATSEHAYQAKKFKDTSPEVYDKIKHTRSAHDAQKVANENKSVQNPNWNTVKKEVMKEILRNKINQHPYVLKKLLQTGTREIIEDSWRDATWGWGPNKEGKNLLGALWMELRDEYKEKP</sequence>
<organism evidence="4 5">
    <name type="scientific">candidate division WWE3 bacterium</name>
    <dbReference type="NCBI Taxonomy" id="2053526"/>
    <lineage>
        <taxon>Bacteria</taxon>
        <taxon>Katanobacteria</taxon>
    </lineage>
</organism>
<evidence type="ECO:0000256" key="2">
    <source>
        <dbReference type="ARBA" id="ARBA00000751"/>
    </source>
</evidence>
<dbReference type="Proteomes" id="UP000262056">
    <property type="component" value="Unassembled WGS sequence"/>
</dbReference>
<feature type="domain" description="NADAR" evidence="3">
    <location>
        <begin position="22"/>
        <end position="158"/>
    </location>
</feature>
<reference evidence="4 5" key="1">
    <citation type="journal article" date="2018" name="Nat. Biotechnol.">
        <title>A standardized bacterial taxonomy based on genome phylogeny substantially revises the tree of life.</title>
        <authorList>
            <person name="Parks D.H."/>
            <person name="Chuvochina M."/>
            <person name="Waite D.W."/>
            <person name="Rinke C."/>
            <person name="Skarshewski A."/>
            <person name="Chaumeil P.A."/>
            <person name="Hugenholtz P."/>
        </authorList>
    </citation>
    <scope>NUCLEOTIDE SEQUENCE [LARGE SCALE GENOMIC DNA]</scope>
    <source>
        <strain evidence="4">UBA12021</strain>
    </source>
</reference>
<dbReference type="Pfam" id="PF08719">
    <property type="entry name" value="NADAR"/>
    <property type="match status" value="1"/>
</dbReference>
<dbReference type="AlphaFoldDB" id="A0A656PMR0"/>
<evidence type="ECO:0000313" key="4">
    <source>
        <dbReference type="EMBL" id="HCQ40535.1"/>
    </source>
</evidence>
<comment type="catalytic activity">
    <reaction evidence="2">
        <text>2,5-diamino-6-hydroxy-4-(5-phosphoribosylamino)-pyrimidine + H2O = 2,5,6-triamino-4-hydroxypyrimidine + D-ribose 5-phosphate</text>
        <dbReference type="Rhea" id="RHEA:23436"/>
        <dbReference type="ChEBI" id="CHEBI:15377"/>
        <dbReference type="ChEBI" id="CHEBI:58614"/>
        <dbReference type="ChEBI" id="CHEBI:78346"/>
        <dbReference type="ChEBI" id="CHEBI:137796"/>
    </reaction>
</comment>
<gene>
    <name evidence="4" type="ORF">DIU24_02370</name>
</gene>
<comment type="catalytic activity">
    <reaction evidence="1">
        <text>5-amino-6-(5-phospho-D-ribosylamino)uracil + H2O = 5,6-diaminouracil + D-ribose 5-phosphate</text>
        <dbReference type="Rhea" id="RHEA:55020"/>
        <dbReference type="ChEBI" id="CHEBI:15377"/>
        <dbReference type="ChEBI" id="CHEBI:46252"/>
        <dbReference type="ChEBI" id="CHEBI:58453"/>
        <dbReference type="ChEBI" id="CHEBI:78346"/>
    </reaction>
</comment>
<dbReference type="EMBL" id="DQFB01000003">
    <property type="protein sequence ID" value="HCQ40535.1"/>
    <property type="molecule type" value="Genomic_DNA"/>
</dbReference>
<evidence type="ECO:0000259" key="3">
    <source>
        <dbReference type="Pfam" id="PF08719"/>
    </source>
</evidence>
<dbReference type="InterPro" id="IPR037238">
    <property type="entry name" value="YbiA-like_sf"/>
</dbReference>
<evidence type="ECO:0000256" key="1">
    <source>
        <dbReference type="ARBA" id="ARBA00000022"/>
    </source>
</evidence>
<dbReference type="NCBIfam" id="TIGR02464">
    <property type="entry name" value="ribofla_fusion"/>
    <property type="match status" value="1"/>
</dbReference>
<dbReference type="InterPro" id="IPR012816">
    <property type="entry name" value="NADAR"/>
</dbReference>
<name>A0A656PMR0_UNCKA</name>
<proteinExistence type="predicted"/>
<dbReference type="SUPFAM" id="SSF143990">
    <property type="entry name" value="YbiA-like"/>
    <property type="match status" value="1"/>
</dbReference>
<dbReference type="CDD" id="cd15457">
    <property type="entry name" value="NADAR"/>
    <property type="match status" value="1"/>
</dbReference>
<accession>A0A656PMR0</accession>
<comment type="caution">
    <text evidence="4">The sequence shown here is derived from an EMBL/GenBank/DDBJ whole genome shotgun (WGS) entry which is preliminary data.</text>
</comment>
<protein>
    <submittedName>
        <fullName evidence="4">DUF1768 domain-containing protein</fullName>
    </submittedName>
</protein>